<dbReference type="AlphaFoldDB" id="A0A401Q6T5"/>
<dbReference type="OrthoDB" id="20507at2759"/>
<evidence type="ECO:0008006" key="4">
    <source>
        <dbReference type="Google" id="ProtNLM"/>
    </source>
</evidence>
<dbReference type="PANTHER" id="PTHR13384">
    <property type="entry name" value="G PATCH DOMAIN-CONTAINING PROTEIN 1"/>
    <property type="match status" value="1"/>
</dbReference>
<evidence type="ECO:0000313" key="3">
    <source>
        <dbReference type="Proteomes" id="UP000288216"/>
    </source>
</evidence>
<dbReference type="PANTHER" id="PTHR13384:SF19">
    <property type="entry name" value="G PATCH DOMAIN-CONTAINING PROTEIN 1"/>
    <property type="match status" value="1"/>
</dbReference>
<sequence length="396" mass="43807">TGVKVYGCSLPDEGLDGSEEEEDEYQPENVTFAPKDVMMMDFTPKDDRHGLGYSGIDPSRALYGVAREDSITMFNTDSDRSSSLLGDVQSGKGRKLGITGQAFGVGALEEEDDDIYTRDTLSQYDTVLREEEPDDGLYGWTAPQQYKKKAKGLEPQMGYIGKVLEGFSLRSKSTKPKKVYGPPELPRDYRPVHYFRPVVAPGTVSTAMAQALGASEGQLRTEVGPKGRHQLNATQRRELLGEDALQGPRSVFELVSGKDKERLKDVQQQQAATPAPWDLSSQSQALASEGPRASQLAAVSGRRSTGSSEFKPFLKNPEKQKRYEEYVAKLQSGQSNALASSLDSNMTEWERDREQYEFGRAAVLYRPTSASLASRFTSPKFSEDTDKVEVPEQQEV</sequence>
<evidence type="ECO:0000256" key="1">
    <source>
        <dbReference type="SAM" id="MobiDB-lite"/>
    </source>
</evidence>
<feature type="compositionally biased region" description="Acidic residues" evidence="1">
    <location>
        <begin position="13"/>
        <end position="26"/>
    </location>
</feature>
<feature type="region of interest" description="Disordered" evidence="1">
    <location>
        <begin position="375"/>
        <end position="396"/>
    </location>
</feature>
<dbReference type="Pfam" id="PF26093">
    <property type="entry name" value="HTH_TGH"/>
    <property type="match status" value="1"/>
</dbReference>
<dbReference type="Proteomes" id="UP000288216">
    <property type="component" value="Unassembled WGS sequence"/>
</dbReference>
<feature type="non-terminal residue" evidence="2">
    <location>
        <position position="1"/>
    </location>
</feature>
<dbReference type="GO" id="GO:0003723">
    <property type="term" value="F:RNA binding"/>
    <property type="evidence" value="ECO:0007669"/>
    <property type="project" value="TreeGrafter"/>
</dbReference>
<feature type="compositionally biased region" description="Basic and acidic residues" evidence="1">
    <location>
        <begin position="381"/>
        <end position="390"/>
    </location>
</feature>
<comment type="caution">
    <text evidence="2">The sequence shown here is derived from an EMBL/GenBank/DDBJ whole genome shotgun (WGS) entry which is preliminary data.</text>
</comment>
<name>A0A401Q6T5_SCYTO</name>
<feature type="region of interest" description="Disordered" evidence="1">
    <location>
        <begin position="1"/>
        <end position="26"/>
    </location>
</feature>
<feature type="region of interest" description="Disordered" evidence="1">
    <location>
        <begin position="262"/>
        <end position="316"/>
    </location>
</feature>
<accession>A0A401Q6T5</accession>
<evidence type="ECO:0000313" key="2">
    <source>
        <dbReference type="EMBL" id="GCB81114.1"/>
    </source>
</evidence>
<dbReference type="GO" id="GO:0005634">
    <property type="term" value="C:nucleus"/>
    <property type="evidence" value="ECO:0007669"/>
    <property type="project" value="TreeGrafter"/>
</dbReference>
<organism evidence="2 3">
    <name type="scientific">Scyliorhinus torazame</name>
    <name type="common">Cloudy catshark</name>
    <name type="synonym">Catulus torazame</name>
    <dbReference type="NCBI Taxonomy" id="75743"/>
    <lineage>
        <taxon>Eukaryota</taxon>
        <taxon>Metazoa</taxon>
        <taxon>Chordata</taxon>
        <taxon>Craniata</taxon>
        <taxon>Vertebrata</taxon>
        <taxon>Chondrichthyes</taxon>
        <taxon>Elasmobranchii</taxon>
        <taxon>Galeomorphii</taxon>
        <taxon>Galeoidea</taxon>
        <taxon>Carcharhiniformes</taxon>
        <taxon>Scyliorhinidae</taxon>
        <taxon>Scyliorhinus</taxon>
    </lineage>
</organism>
<reference evidence="2 3" key="1">
    <citation type="journal article" date="2018" name="Nat. Ecol. Evol.">
        <title>Shark genomes provide insights into elasmobranch evolution and the origin of vertebrates.</title>
        <authorList>
            <person name="Hara Y"/>
            <person name="Yamaguchi K"/>
            <person name="Onimaru K"/>
            <person name="Kadota M"/>
            <person name="Koyanagi M"/>
            <person name="Keeley SD"/>
            <person name="Tatsumi K"/>
            <person name="Tanaka K"/>
            <person name="Motone F"/>
            <person name="Kageyama Y"/>
            <person name="Nozu R"/>
            <person name="Adachi N"/>
            <person name="Nishimura O"/>
            <person name="Nakagawa R"/>
            <person name="Tanegashima C"/>
            <person name="Kiyatake I"/>
            <person name="Matsumoto R"/>
            <person name="Murakumo K"/>
            <person name="Nishida K"/>
            <person name="Terakita A"/>
            <person name="Kuratani S"/>
            <person name="Sato K"/>
            <person name="Hyodo S Kuraku.S."/>
        </authorList>
    </citation>
    <scope>NUCLEOTIDE SEQUENCE [LARGE SCALE GENOMIC DNA]</scope>
</reference>
<proteinExistence type="predicted"/>
<dbReference type="EMBL" id="BFAA01018709">
    <property type="protein sequence ID" value="GCB81114.1"/>
    <property type="molecule type" value="Genomic_DNA"/>
</dbReference>
<gene>
    <name evidence="2" type="ORF">scyTo_0021333</name>
</gene>
<dbReference type="STRING" id="75743.A0A401Q6T5"/>
<keyword evidence="3" id="KW-1185">Reference proteome</keyword>
<protein>
    <recommendedName>
        <fullName evidence="4">G patch domain-containing protein</fullName>
    </recommendedName>
</protein>